<keyword evidence="10" id="KW-0694">RNA-binding</keyword>
<dbReference type="InterPro" id="IPR017871">
    <property type="entry name" value="ABC_transporter-like_CS"/>
</dbReference>
<comment type="subcellular location">
    <subcellularLocation>
        <location evidence="1">Cytoplasm</location>
    </subcellularLocation>
</comment>
<evidence type="ECO:0000256" key="10">
    <source>
        <dbReference type="ARBA" id="ARBA00022884"/>
    </source>
</evidence>
<dbReference type="InterPro" id="IPR047038">
    <property type="entry name" value="eEF3_chromodomain-like_sf"/>
</dbReference>
<keyword evidence="16" id="KW-1185">Reference proteome</keyword>
<keyword evidence="4" id="KW-0963">Cytoplasm</keyword>
<evidence type="ECO:0000313" key="15">
    <source>
        <dbReference type="EMBL" id="ABT16813.1"/>
    </source>
</evidence>
<comment type="catalytic activity">
    <reaction evidence="12">
        <text>ATP + H2O = ADP + phosphate + H(+)</text>
        <dbReference type="Rhea" id="RHEA:13065"/>
        <dbReference type="ChEBI" id="CHEBI:15377"/>
        <dbReference type="ChEBI" id="CHEBI:15378"/>
        <dbReference type="ChEBI" id="CHEBI:30616"/>
        <dbReference type="ChEBI" id="CHEBI:43474"/>
        <dbReference type="ChEBI" id="CHEBI:456216"/>
    </reaction>
</comment>
<comment type="similarity">
    <text evidence="3">Belongs to the ABC transporter superfamily. ABCF family. EF3 subfamily.</text>
</comment>
<evidence type="ECO:0000256" key="6">
    <source>
        <dbReference type="ARBA" id="ARBA00022741"/>
    </source>
</evidence>
<feature type="domain" description="ABC transporter" evidence="14">
    <location>
        <begin position="393"/>
        <end position="608"/>
    </location>
</feature>
<dbReference type="Gene3D" id="1.25.10.10">
    <property type="entry name" value="Leucine-rich Repeat Variant"/>
    <property type="match status" value="1"/>
</dbReference>
<keyword evidence="5" id="KW-0677">Repeat</keyword>
<dbReference type="SMART" id="SM00382">
    <property type="entry name" value="AAA"/>
    <property type="match status" value="2"/>
</dbReference>
<dbReference type="InterPro" id="IPR011989">
    <property type="entry name" value="ARM-like"/>
</dbReference>
<reference evidence="15 16" key="1">
    <citation type="submission" date="2006-09" db="EMBL/GenBank/DDBJ databases">
        <title>Sequence and annotation of the 288-kb ATCV-1 virus that infects an endosymbiotic Chlorella strain of the heliozoon Acanthocystis turfacea.</title>
        <authorList>
            <person name="Fitzgerald L.A."/>
            <person name="Graves M.V."/>
            <person name="Li X."/>
            <person name="Pfitzner A.J.P."/>
            <person name="Hartigan J."/>
            <person name="Van Etten J.L."/>
        </authorList>
    </citation>
    <scope>NUCLEOTIDE SEQUENCE [LARGE SCALE GENOMIC DNA]</scope>
    <source>
        <strain evidence="15 16">ATCV-1</strain>
    </source>
</reference>
<dbReference type="GO" id="GO:0003723">
    <property type="term" value="F:RNA binding"/>
    <property type="evidence" value="ECO:0007669"/>
    <property type="project" value="UniProtKB-KW"/>
</dbReference>
<dbReference type="PANTHER" id="PTHR19211:SF5">
    <property type="entry name" value="ELONGATION FACTOR 3A-RELATED"/>
    <property type="match status" value="1"/>
</dbReference>
<evidence type="ECO:0000256" key="12">
    <source>
        <dbReference type="ARBA" id="ARBA00049360"/>
    </source>
</evidence>
<dbReference type="GO" id="GO:0006414">
    <property type="term" value="P:translational elongation"/>
    <property type="evidence" value="ECO:0007669"/>
    <property type="project" value="UniProtKB-UniPathway"/>
</dbReference>
<accession>A7K9T9</accession>
<evidence type="ECO:0000256" key="3">
    <source>
        <dbReference type="ARBA" id="ARBA00011054"/>
    </source>
</evidence>
<gene>
    <name evidence="15" type="primary">Z679L</name>
    <name evidence="15" type="ORF">ATCV1_Z679L</name>
</gene>
<evidence type="ECO:0000256" key="1">
    <source>
        <dbReference type="ARBA" id="ARBA00004496"/>
    </source>
</evidence>
<dbReference type="SUPFAM" id="SSF48371">
    <property type="entry name" value="ARM repeat"/>
    <property type="match status" value="1"/>
</dbReference>
<evidence type="ECO:0000256" key="13">
    <source>
        <dbReference type="SAM" id="MobiDB-lite"/>
    </source>
</evidence>
<evidence type="ECO:0000256" key="7">
    <source>
        <dbReference type="ARBA" id="ARBA00022768"/>
    </source>
</evidence>
<dbReference type="PROSITE" id="PS50893">
    <property type="entry name" value="ABC_TRANSPORTER_2"/>
    <property type="match status" value="2"/>
</dbReference>
<dbReference type="RefSeq" id="YP_001427160.1">
    <property type="nucleotide sequence ID" value="NC_008724.1"/>
</dbReference>
<dbReference type="InterPro" id="IPR015688">
    <property type="entry name" value="eEF3_ABC2_chromodomain-like"/>
</dbReference>
<organism evidence="15 16">
    <name type="scientific">Chlorovirus heliozoae</name>
    <dbReference type="NCBI Taxonomy" id="322019"/>
    <lineage>
        <taxon>Viruses</taxon>
        <taxon>Varidnaviria</taxon>
        <taxon>Bamfordvirae</taxon>
        <taxon>Nucleocytoviricota</taxon>
        <taxon>Megaviricetes</taxon>
        <taxon>Algavirales</taxon>
        <taxon>Phycodnaviridae</taxon>
        <taxon>Chlorovirus</taxon>
    </lineage>
</organism>
<dbReference type="EMBL" id="EF101928">
    <property type="protein sequence ID" value="ABT16813.1"/>
    <property type="molecule type" value="Genomic_DNA"/>
</dbReference>
<proteinExistence type="inferred from homology"/>
<dbReference type="GO" id="GO:0016887">
    <property type="term" value="F:ATP hydrolysis activity"/>
    <property type="evidence" value="ECO:0007669"/>
    <property type="project" value="InterPro"/>
</dbReference>
<evidence type="ECO:0000256" key="8">
    <source>
        <dbReference type="ARBA" id="ARBA00022801"/>
    </source>
</evidence>
<feature type="region of interest" description="Disordered" evidence="13">
    <location>
        <begin position="952"/>
        <end position="993"/>
    </location>
</feature>
<dbReference type="Gene3D" id="2.40.50.990">
    <property type="match status" value="1"/>
</dbReference>
<dbReference type="Pfam" id="PF24984">
    <property type="entry name" value="HEAT_EF3_GNC1"/>
    <property type="match status" value="1"/>
</dbReference>
<evidence type="ECO:0000313" key="16">
    <source>
        <dbReference type="Proteomes" id="UP000202420"/>
    </source>
</evidence>
<keyword evidence="9" id="KW-0067">ATP-binding</keyword>
<dbReference type="KEGG" id="vg:5470242"/>
<keyword evidence="11" id="KW-0648">Protein biosynthesis</keyword>
<evidence type="ECO:0000256" key="9">
    <source>
        <dbReference type="ARBA" id="ARBA00022840"/>
    </source>
</evidence>
<dbReference type="PANTHER" id="PTHR19211">
    <property type="entry name" value="ATP-BINDING TRANSPORT PROTEIN-RELATED"/>
    <property type="match status" value="1"/>
</dbReference>
<name>A7K9T9_9PHYC</name>
<keyword evidence="8" id="KW-0378">Hydrolase</keyword>
<protein>
    <submittedName>
        <fullName evidence="15">Uncharacterized protein Z679L</fullName>
    </submittedName>
</protein>
<evidence type="ECO:0000256" key="11">
    <source>
        <dbReference type="ARBA" id="ARBA00022917"/>
    </source>
</evidence>
<evidence type="ECO:0000259" key="14">
    <source>
        <dbReference type="PROSITE" id="PS50893"/>
    </source>
</evidence>
<evidence type="ECO:0000256" key="4">
    <source>
        <dbReference type="ARBA" id="ARBA00022490"/>
    </source>
</evidence>
<dbReference type="FunFam" id="3.40.50.300:FF:000193">
    <property type="entry name" value="Probable Elongation factor 3"/>
    <property type="match status" value="1"/>
</dbReference>
<dbReference type="Gene3D" id="3.40.50.300">
    <property type="entry name" value="P-loop containing nucleotide triphosphate hydrolases"/>
    <property type="match status" value="2"/>
</dbReference>
<dbReference type="InterPro" id="IPR027417">
    <property type="entry name" value="P-loop_NTPase"/>
</dbReference>
<dbReference type="OrthoDB" id="1502at10239"/>
<dbReference type="SMR" id="A7K9T9"/>
<sequence>MVFVTKQSVHKCEYHHHDECICHGSDDRSARNLRSELLHHRSIEDGTQGGKKSCSRHHILIRNILSLLPPGSKMSIRYIDKSRLKTMTHFPDCNKMSSFVADCVSFANGTAETLPGAPAHFVRNVLFALPLSSSNRAVKERSMAVLAKLAEERSEEVSHYLPEIVPILADCMVDIRKAVKDAAKDTLVMCCKSIGNKDIDPFVPHLIESISDTSQVPECVHKLSATTFVQTVDARTLAVLVPLICRGLAERTTVVKRKTCVIINNMSRLVEDPADAYDFSSKLINGVKNVLDGMSNPEARAVASTCYDYLLKLNGTAAQHITYDHIFETISSRTKDAETVAGIVDSLVRAKPDFPVWKSALEAFADEDLIEAVFEALGATTKDDKAKETEEGEDLCDCEFSLAYGGKILLNSTRLNIKRGNHYGLIGPNGAGKSTLLRAIANGQLEGFPDASQLRTVYVDHDIDASVSDMTVYDYLSSDPNVAARSSPERIIQTLLEYGFDEAKHSVSIGSLSGGWKMKLSLTRAILIDADILLLDEPTNHMDVSNVAWLITHLKGLTNVSSIIVSHDSGFLDAVCSAIVHYEKNLKLTKHLGNLSAFVAKRPEAASYYDLKDAVTKWEFPEPGFLEGITSKDRAIMKLRGVAFAYQTGPEIFSNVNSQVAMSSRIGVIGPNGAGKTTLIKVLTGEAQPTRGSVWKHPNMRMAYVAQHAFHHIENHLDMTPNQYIQWRYASGQDLESVDRAERSAVDTEKMYEIKVVDGVKKRLDRIGGRRKFKRTYEYEVFWKNDESASWMVREKLEEFGFQKLLADIDAKDAAANGLLGKPLTAKNIEDHMAKIGLDPEFTTHSRIRGLSGGQKVKLVVGAALWQCPHVIILDEPTNFLDRESLGALSSALESFGGGVVVISHSTEFVKKTCSEMWTVGGGKVDITGQTTPLEISKYEVKQATEYTDALGNTHKIKEAPRELSRQEKKKRAKERKARLARGEEVSDDEDDL</sequence>
<dbReference type="PROSITE" id="PS00211">
    <property type="entry name" value="ABC_TRANSPORTER_1"/>
    <property type="match status" value="1"/>
</dbReference>
<feature type="domain" description="ABC transporter" evidence="14">
    <location>
        <begin position="637"/>
        <end position="947"/>
    </location>
</feature>
<evidence type="ECO:0000256" key="5">
    <source>
        <dbReference type="ARBA" id="ARBA00022737"/>
    </source>
</evidence>
<dbReference type="GO" id="GO:0005524">
    <property type="term" value="F:ATP binding"/>
    <property type="evidence" value="ECO:0007669"/>
    <property type="project" value="UniProtKB-KW"/>
</dbReference>
<keyword evidence="6" id="KW-0547">Nucleotide-binding</keyword>
<feature type="compositionally biased region" description="Basic residues" evidence="13">
    <location>
        <begin position="968"/>
        <end position="980"/>
    </location>
</feature>
<dbReference type="CDD" id="cd03221">
    <property type="entry name" value="ABCF_EF-3"/>
    <property type="match status" value="1"/>
</dbReference>
<dbReference type="InterPro" id="IPR003439">
    <property type="entry name" value="ABC_transporter-like_ATP-bd"/>
</dbReference>
<dbReference type="InterPro" id="IPR003593">
    <property type="entry name" value="AAA+_ATPase"/>
</dbReference>
<comment type="pathway">
    <text evidence="2">Protein biosynthesis; polypeptide chain elongation.</text>
</comment>
<dbReference type="CDD" id="cd18626">
    <property type="entry name" value="CD_eEF3"/>
    <property type="match status" value="1"/>
</dbReference>
<dbReference type="SUPFAM" id="SSF52540">
    <property type="entry name" value="P-loop containing nucleoside triphosphate hydrolases"/>
    <property type="match status" value="2"/>
</dbReference>
<dbReference type="Pfam" id="PF24987">
    <property type="entry name" value="HEAT_EF3_N"/>
    <property type="match status" value="1"/>
</dbReference>
<dbReference type="UniPathway" id="UPA00345"/>
<dbReference type="GeneID" id="5470242"/>
<dbReference type="Proteomes" id="UP000202420">
    <property type="component" value="Segment"/>
</dbReference>
<keyword evidence="7" id="KW-0251">Elongation factor</keyword>
<dbReference type="InterPro" id="IPR050611">
    <property type="entry name" value="ABCF"/>
</dbReference>
<dbReference type="InterPro" id="IPR016024">
    <property type="entry name" value="ARM-type_fold"/>
</dbReference>
<evidence type="ECO:0000256" key="2">
    <source>
        <dbReference type="ARBA" id="ARBA00004815"/>
    </source>
</evidence>
<feature type="compositionally biased region" description="Basic and acidic residues" evidence="13">
    <location>
        <begin position="956"/>
        <end position="967"/>
    </location>
</feature>
<dbReference type="Pfam" id="PF00005">
    <property type="entry name" value="ABC_tran"/>
    <property type="match status" value="2"/>
</dbReference>